<dbReference type="Proteomes" id="UP000324222">
    <property type="component" value="Unassembled WGS sequence"/>
</dbReference>
<name>A0A5B7EK29_PORTR</name>
<dbReference type="EMBL" id="VSRR010003081">
    <property type="protein sequence ID" value="MPC34562.1"/>
    <property type="molecule type" value="Genomic_DNA"/>
</dbReference>
<gene>
    <name evidence="1" type="ORF">E2C01_027955</name>
</gene>
<comment type="caution">
    <text evidence="1">The sequence shown here is derived from an EMBL/GenBank/DDBJ whole genome shotgun (WGS) entry which is preliminary data.</text>
</comment>
<reference evidence="1 2" key="1">
    <citation type="submission" date="2019-05" db="EMBL/GenBank/DDBJ databases">
        <title>Another draft genome of Portunus trituberculatus and its Hox gene families provides insights of decapod evolution.</title>
        <authorList>
            <person name="Jeong J.-H."/>
            <person name="Song I."/>
            <person name="Kim S."/>
            <person name="Choi T."/>
            <person name="Kim D."/>
            <person name="Ryu S."/>
            <person name="Kim W."/>
        </authorList>
    </citation>
    <scope>NUCLEOTIDE SEQUENCE [LARGE SCALE GENOMIC DNA]</scope>
    <source>
        <tissue evidence="1">Muscle</tissue>
    </source>
</reference>
<keyword evidence="2" id="KW-1185">Reference proteome</keyword>
<proteinExistence type="predicted"/>
<accession>A0A5B7EK29</accession>
<dbReference type="AlphaFoldDB" id="A0A5B7EK29"/>
<organism evidence="1 2">
    <name type="scientific">Portunus trituberculatus</name>
    <name type="common">Swimming crab</name>
    <name type="synonym">Neptunus trituberculatus</name>
    <dbReference type="NCBI Taxonomy" id="210409"/>
    <lineage>
        <taxon>Eukaryota</taxon>
        <taxon>Metazoa</taxon>
        <taxon>Ecdysozoa</taxon>
        <taxon>Arthropoda</taxon>
        <taxon>Crustacea</taxon>
        <taxon>Multicrustacea</taxon>
        <taxon>Malacostraca</taxon>
        <taxon>Eumalacostraca</taxon>
        <taxon>Eucarida</taxon>
        <taxon>Decapoda</taxon>
        <taxon>Pleocyemata</taxon>
        <taxon>Brachyura</taxon>
        <taxon>Eubrachyura</taxon>
        <taxon>Portunoidea</taxon>
        <taxon>Portunidae</taxon>
        <taxon>Portuninae</taxon>
        <taxon>Portunus</taxon>
    </lineage>
</organism>
<evidence type="ECO:0000313" key="2">
    <source>
        <dbReference type="Proteomes" id="UP000324222"/>
    </source>
</evidence>
<protein>
    <submittedName>
        <fullName evidence="1">Uncharacterized protein</fullName>
    </submittedName>
</protein>
<evidence type="ECO:0000313" key="1">
    <source>
        <dbReference type="EMBL" id="MPC34562.1"/>
    </source>
</evidence>
<sequence>MASKCPLTSSQENYSKKSRKTVTVEKKLEVLDYYAWGEKNHGDSESCFCIVVIYYNYLSMEVFVSSELVVPTCIKGRSYIRR</sequence>